<evidence type="ECO:0000313" key="2">
    <source>
        <dbReference type="EnsemblPlants" id="OBART08G16650.1"/>
    </source>
</evidence>
<evidence type="ECO:0000313" key="3">
    <source>
        <dbReference type="Proteomes" id="UP000026960"/>
    </source>
</evidence>
<name>A0A0D3H0W9_9ORYZ</name>
<dbReference type="Gramene" id="OBART08G16650.1">
    <property type="protein sequence ID" value="OBART08G16650.1"/>
    <property type="gene ID" value="OBART08G16650"/>
</dbReference>
<dbReference type="EnsemblPlants" id="OBART08G16650.1">
    <property type="protein sequence ID" value="OBART08G16650.1"/>
    <property type="gene ID" value="OBART08G16650"/>
</dbReference>
<feature type="region of interest" description="Disordered" evidence="1">
    <location>
        <begin position="67"/>
        <end position="108"/>
    </location>
</feature>
<keyword evidence="3" id="KW-1185">Reference proteome</keyword>
<dbReference type="AlphaFoldDB" id="A0A0D3H0W9"/>
<reference evidence="2" key="1">
    <citation type="journal article" date="2009" name="Rice">
        <title>De Novo Next Generation Sequencing of Plant Genomes.</title>
        <authorList>
            <person name="Rounsley S."/>
            <person name="Marri P.R."/>
            <person name="Yu Y."/>
            <person name="He R."/>
            <person name="Sisneros N."/>
            <person name="Goicoechea J.L."/>
            <person name="Lee S.J."/>
            <person name="Angelova A."/>
            <person name="Kudrna D."/>
            <person name="Luo M."/>
            <person name="Affourtit J."/>
            <person name="Desany B."/>
            <person name="Knight J."/>
            <person name="Niazi F."/>
            <person name="Egholm M."/>
            <person name="Wing R.A."/>
        </authorList>
    </citation>
    <scope>NUCLEOTIDE SEQUENCE [LARGE SCALE GENOMIC DNA]</scope>
    <source>
        <strain evidence="2">cv. IRGC 105608</strain>
    </source>
</reference>
<dbReference type="Proteomes" id="UP000026960">
    <property type="component" value="Chromosome 8"/>
</dbReference>
<dbReference type="PaxDb" id="65489-OBART08G16650.1"/>
<proteinExistence type="predicted"/>
<protein>
    <submittedName>
        <fullName evidence="2">Uncharacterized protein</fullName>
    </submittedName>
</protein>
<evidence type="ECO:0000256" key="1">
    <source>
        <dbReference type="SAM" id="MobiDB-lite"/>
    </source>
</evidence>
<reference evidence="2" key="2">
    <citation type="submission" date="2015-03" db="UniProtKB">
        <authorList>
            <consortium name="EnsemblPlants"/>
        </authorList>
    </citation>
    <scope>IDENTIFICATION</scope>
</reference>
<sequence length="183" mass="19751">MISLIRLINRGIKLLQALFGWAVPGRDRGPIPMDHPGEEKIPTHAKLCVRLSPAVDFSPAHHGVSLFSRPGNKSSPQAAWKFSSRRRRRDGGGCAQRDPEATATARRSPPAAIFSPVSTLPFSLSPPLPKLGLGFSSLLHFPSSPPSLVSPLHVHPLELEKTKLLLPGTLYPLLPGIFSDGVI</sequence>
<organism evidence="2">
    <name type="scientific">Oryza barthii</name>
    <dbReference type="NCBI Taxonomy" id="65489"/>
    <lineage>
        <taxon>Eukaryota</taxon>
        <taxon>Viridiplantae</taxon>
        <taxon>Streptophyta</taxon>
        <taxon>Embryophyta</taxon>
        <taxon>Tracheophyta</taxon>
        <taxon>Spermatophyta</taxon>
        <taxon>Magnoliopsida</taxon>
        <taxon>Liliopsida</taxon>
        <taxon>Poales</taxon>
        <taxon>Poaceae</taxon>
        <taxon>BOP clade</taxon>
        <taxon>Oryzoideae</taxon>
        <taxon>Oryzeae</taxon>
        <taxon>Oryzinae</taxon>
        <taxon>Oryza</taxon>
    </lineage>
</organism>
<dbReference type="HOGENOM" id="CLU_1477321_0_0_1"/>
<accession>A0A0D3H0W9</accession>